<evidence type="ECO:0000313" key="3">
    <source>
        <dbReference type="Proteomes" id="UP001360953"/>
    </source>
</evidence>
<gene>
    <name evidence="2" type="ORF">J3D65DRAFT_667498</name>
</gene>
<feature type="transmembrane region" description="Helical" evidence="1">
    <location>
        <begin position="67"/>
        <end position="87"/>
    </location>
</feature>
<feature type="transmembrane region" description="Helical" evidence="1">
    <location>
        <begin position="99"/>
        <end position="120"/>
    </location>
</feature>
<evidence type="ECO:0000256" key="1">
    <source>
        <dbReference type="SAM" id="Phobius"/>
    </source>
</evidence>
<accession>A0ABR1LNK5</accession>
<keyword evidence="3" id="KW-1185">Reference proteome</keyword>
<dbReference type="EMBL" id="JBBPEH010000006">
    <property type="protein sequence ID" value="KAK7536766.1"/>
    <property type="molecule type" value="Genomic_DNA"/>
</dbReference>
<proteinExistence type="predicted"/>
<keyword evidence="1" id="KW-1133">Transmembrane helix</keyword>
<name>A0ABR1LNK5_9PEZI</name>
<reference evidence="2 3" key="1">
    <citation type="submission" date="2024-04" db="EMBL/GenBank/DDBJ databases">
        <title>Phyllosticta paracitricarpa is synonymous to the EU quarantine fungus P. citricarpa based on phylogenomic analyses.</title>
        <authorList>
            <consortium name="Lawrence Berkeley National Laboratory"/>
            <person name="Van ingen-buijs V.A."/>
            <person name="Van westerhoven A.C."/>
            <person name="Haridas S."/>
            <person name="Skiadas P."/>
            <person name="Martin F."/>
            <person name="Groenewald J.Z."/>
            <person name="Crous P.W."/>
            <person name="Seidl M.F."/>
        </authorList>
    </citation>
    <scope>NUCLEOTIDE SEQUENCE [LARGE SCALE GENOMIC DNA]</scope>
    <source>
        <strain evidence="2 3">CPC 17464</strain>
    </source>
</reference>
<dbReference type="RefSeq" id="XP_066654917.1">
    <property type="nucleotide sequence ID" value="XM_066803021.1"/>
</dbReference>
<protein>
    <submittedName>
        <fullName evidence="2">Uncharacterized protein</fullName>
    </submittedName>
</protein>
<comment type="caution">
    <text evidence="2">The sequence shown here is derived from an EMBL/GenBank/DDBJ whole genome shotgun (WGS) entry which is preliminary data.</text>
</comment>
<keyword evidence="1" id="KW-0472">Membrane</keyword>
<dbReference type="GeneID" id="92035927"/>
<feature type="transmembrane region" description="Helical" evidence="1">
    <location>
        <begin position="36"/>
        <end position="58"/>
    </location>
</feature>
<dbReference type="Proteomes" id="UP001360953">
    <property type="component" value="Unassembled WGS sequence"/>
</dbReference>
<sequence length="121" mass="13020">MGGPSLLDLPPDYETEPSTFPPHQSLQAHRDIVNTAFWTLLTGAIAAWITLATIALIFRAALPLSPGLLSAIITSPSFAAYAILGAVNINHSDHHQLPSFYQLALIILLILSLATPWVVLI</sequence>
<evidence type="ECO:0000313" key="2">
    <source>
        <dbReference type="EMBL" id="KAK7536766.1"/>
    </source>
</evidence>
<organism evidence="2 3">
    <name type="scientific">Phyllosticta citribraziliensis</name>
    <dbReference type="NCBI Taxonomy" id="989973"/>
    <lineage>
        <taxon>Eukaryota</taxon>
        <taxon>Fungi</taxon>
        <taxon>Dikarya</taxon>
        <taxon>Ascomycota</taxon>
        <taxon>Pezizomycotina</taxon>
        <taxon>Dothideomycetes</taxon>
        <taxon>Dothideomycetes incertae sedis</taxon>
        <taxon>Botryosphaeriales</taxon>
        <taxon>Phyllostictaceae</taxon>
        <taxon>Phyllosticta</taxon>
    </lineage>
</organism>
<keyword evidence="1" id="KW-0812">Transmembrane</keyword>